<dbReference type="PANTHER" id="PTHR10605:SF56">
    <property type="entry name" value="BIFUNCTIONAL HEPARAN SULFATE N-DEACETYLASE_N-SULFOTRANSFERASE"/>
    <property type="match status" value="1"/>
</dbReference>
<sequence length="321" mass="35895">MVTRELRPDALVIGAPKAGTSALHAALARHPQVYASPVKEPKHYLCTDAPPPAYVGPGDAHSQQEWVWRPADYAALFDAAPAGSVRLESTPFYLYARSARRRIAEELPNARLIVVVRDPVDRAYSNWTHLYVDGLEPEADFVAACRAEEERVDAGWAPFWHYRRMGRYGEQLADLFAHVERERVLVLRYRQLVDAPAETLNTVARFLGVEEGRVASVQPDNSRGFVRPRLRTEILARAVRLGAAAGAYAPPQVWRRASRPLIRALQAGGPDRRPRLTPAQRGELLDGCTDDIGLLEEVLGQSFDDWRSVEGRGSFTERTRV</sequence>
<organism evidence="2 3">
    <name type="scientific">Microlunatus sagamiharensis</name>
    <dbReference type="NCBI Taxonomy" id="546874"/>
    <lineage>
        <taxon>Bacteria</taxon>
        <taxon>Bacillati</taxon>
        <taxon>Actinomycetota</taxon>
        <taxon>Actinomycetes</taxon>
        <taxon>Propionibacteriales</taxon>
        <taxon>Propionibacteriaceae</taxon>
        <taxon>Microlunatus</taxon>
    </lineage>
</organism>
<dbReference type="Proteomes" id="UP000198825">
    <property type="component" value="Chromosome I"/>
</dbReference>
<dbReference type="OrthoDB" id="4508169at2"/>
<dbReference type="Gene3D" id="3.40.50.300">
    <property type="entry name" value="P-loop containing nucleotide triphosphate hydrolases"/>
    <property type="match status" value="1"/>
</dbReference>
<dbReference type="GO" id="GO:0008146">
    <property type="term" value="F:sulfotransferase activity"/>
    <property type="evidence" value="ECO:0007669"/>
    <property type="project" value="InterPro"/>
</dbReference>
<keyword evidence="1 2" id="KW-0808">Transferase</keyword>
<dbReference type="InterPro" id="IPR027417">
    <property type="entry name" value="P-loop_NTPase"/>
</dbReference>
<dbReference type="AlphaFoldDB" id="A0A1H2NGI4"/>
<name>A0A1H2NGI4_9ACTN</name>
<keyword evidence="3" id="KW-1185">Reference proteome</keyword>
<dbReference type="RefSeq" id="WP_091078592.1">
    <property type="nucleotide sequence ID" value="NZ_LT629799.1"/>
</dbReference>
<evidence type="ECO:0000313" key="2">
    <source>
        <dbReference type="EMBL" id="SDV04484.1"/>
    </source>
</evidence>
<evidence type="ECO:0000256" key="1">
    <source>
        <dbReference type="ARBA" id="ARBA00022679"/>
    </source>
</evidence>
<gene>
    <name evidence="2" type="ORF">SAMN04488544_3984</name>
</gene>
<dbReference type="PANTHER" id="PTHR10605">
    <property type="entry name" value="HEPARAN SULFATE SULFOTRANSFERASE"/>
    <property type="match status" value="1"/>
</dbReference>
<protein>
    <submittedName>
        <fullName evidence="2">Sulfotransferase family protein</fullName>
    </submittedName>
</protein>
<dbReference type="STRING" id="546874.SAMN04488544_3984"/>
<dbReference type="SUPFAM" id="SSF52540">
    <property type="entry name" value="P-loop containing nucleoside triphosphate hydrolases"/>
    <property type="match status" value="1"/>
</dbReference>
<dbReference type="Pfam" id="PF13469">
    <property type="entry name" value="Sulfotransfer_3"/>
    <property type="match status" value="1"/>
</dbReference>
<proteinExistence type="predicted"/>
<dbReference type="InterPro" id="IPR037359">
    <property type="entry name" value="NST/OST"/>
</dbReference>
<accession>A0A1H2NGI4</accession>
<evidence type="ECO:0000313" key="3">
    <source>
        <dbReference type="Proteomes" id="UP000198825"/>
    </source>
</evidence>
<reference evidence="3" key="1">
    <citation type="submission" date="2016-10" db="EMBL/GenBank/DDBJ databases">
        <authorList>
            <person name="Varghese N."/>
            <person name="Submissions S."/>
        </authorList>
    </citation>
    <scope>NUCLEOTIDE SEQUENCE [LARGE SCALE GENOMIC DNA]</scope>
    <source>
        <strain evidence="3">DSM 21743</strain>
    </source>
</reference>
<dbReference type="EMBL" id="LT629799">
    <property type="protein sequence ID" value="SDV04484.1"/>
    <property type="molecule type" value="Genomic_DNA"/>
</dbReference>